<sequence>MLGDMLDWLQALPPPAVIAVAGLLVLGECTLGLGLVVPGESSLLVASTTATSAPRFLALWAVVTACAVLGDSIGYLIGRRYGPRLRETRLIRRYGATLWDRAADTLQRRGAWAVFFVRFLPAVRALAPAAAGSAGLAPRRFFPAVILGATSWSLLHISLGVALGSAARRIEDVLSTGGFVVVGLLAAALVLWAVRTLRSRARAADEPTAELTK</sequence>
<dbReference type="PANTHER" id="PTHR30353:SF15">
    <property type="entry name" value="INNER MEMBRANE PROTEIN YABI"/>
    <property type="match status" value="1"/>
</dbReference>
<evidence type="ECO:0000313" key="9">
    <source>
        <dbReference type="EMBL" id="GAA3398734.1"/>
    </source>
</evidence>
<reference evidence="10" key="1">
    <citation type="journal article" date="2019" name="Int. J. Syst. Evol. Microbiol.">
        <title>The Global Catalogue of Microorganisms (GCM) 10K type strain sequencing project: providing services to taxonomists for standard genome sequencing and annotation.</title>
        <authorList>
            <consortium name="The Broad Institute Genomics Platform"/>
            <consortium name="The Broad Institute Genome Sequencing Center for Infectious Disease"/>
            <person name="Wu L."/>
            <person name="Ma J."/>
        </authorList>
    </citation>
    <scope>NUCLEOTIDE SEQUENCE [LARGE SCALE GENOMIC DNA]</scope>
    <source>
        <strain evidence="10">JCM 9458</strain>
    </source>
</reference>
<dbReference type="InterPro" id="IPR032816">
    <property type="entry name" value="VTT_dom"/>
</dbReference>
<evidence type="ECO:0000256" key="5">
    <source>
        <dbReference type="ARBA" id="ARBA00022989"/>
    </source>
</evidence>
<evidence type="ECO:0000256" key="6">
    <source>
        <dbReference type="ARBA" id="ARBA00023136"/>
    </source>
</evidence>
<evidence type="ECO:0000259" key="8">
    <source>
        <dbReference type="Pfam" id="PF09335"/>
    </source>
</evidence>
<accession>A0ABP6TEA8</accession>
<keyword evidence="10" id="KW-1185">Reference proteome</keyword>
<feature type="transmembrane region" description="Helical" evidence="7">
    <location>
        <begin position="57"/>
        <end position="77"/>
    </location>
</feature>
<comment type="similarity">
    <text evidence="2 7">Belongs to the DedA family.</text>
</comment>
<evidence type="ECO:0000256" key="2">
    <source>
        <dbReference type="ARBA" id="ARBA00010792"/>
    </source>
</evidence>
<feature type="transmembrane region" description="Helical" evidence="7">
    <location>
        <begin position="12"/>
        <end position="37"/>
    </location>
</feature>
<gene>
    <name evidence="9" type="ORF">GCM10020369_83010</name>
</gene>
<keyword evidence="4 7" id="KW-0812">Transmembrane</keyword>
<dbReference type="Proteomes" id="UP001501676">
    <property type="component" value="Unassembled WGS sequence"/>
</dbReference>
<dbReference type="PANTHER" id="PTHR30353">
    <property type="entry name" value="INNER MEMBRANE PROTEIN DEDA-RELATED"/>
    <property type="match status" value="1"/>
</dbReference>
<comment type="subcellular location">
    <subcellularLocation>
        <location evidence="1 7">Cell membrane</location>
        <topology evidence="1 7">Multi-pass membrane protein</topology>
    </subcellularLocation>
</comment>
<name>A0ABP6TEA8_9ACTN</name>
<dbReference type="RefSeq" id="WP_345733856.1">
    <property type="nucleotide sequence ID" value="NZ_BAAAYN010000094.1"/>
</dbReference>
<comment type="caution">
    <text evidence="9">The sequence shown here is derived from an EMBL/GenBank/DDBJ whole genome shotgun (WGS) entry which is preliminary data.</text>
</comment>
<proteinExistence type="inferred from homology"/>
<keyword evidence="3 7" id="KW-1003">Cell membrane</keyword>
<protein>
    <submittedName>
        <fullName evidence="9">DedA family protein</fullName>
    </submittedName>
</protein>
<feature type="transmembrane region" description="Helical" evidence="7">
    <location>
        <begin position="141"/>
        <end position="167"/>
    </location>
</feature>
<organism evidence="9 10">
    <name type="scientific">Cryptosporangium minutisporangium</name>
    <dbReference type="NCBI Taxonomy" id="113569"/>
    <lineage>
        <taxon>Bacteria</taxon>
        <taxon>Bacillati</taxon>
        <taxon>Actinomycetota</taxon>
        <taxon>Actinomycetes</taxon>
        <taxon>Cryptosporangiales</taxon>
        <taxon>Cryptosporangiaceae</taxon>
        <taxon>Cryptosporangium</taxon>
    </lineage>
</organism>
<feature type="domain" description="VTT" evidence="8">
    <location>
        <begin position="52"/>
        <end position="160"/>
    </location>
</feature>
<dbReference type="EMBL" id="BAAAYN010000094">
    <property type="protein sequence ID" value="GAA3398734.1"/>
    <property type="molecule type" value="Genomic_DNA"/>
</dbReference>
<evidence type="ECO:0000256" key="3">
    <source>
        <dbReference type="ARBA" id="ARBA00022475"/>
    </source>
</evidence>
<dbReference type="Pfam" id="PF09335">
    <property type="entry name" value="VTT_dom"/>
    <property type="match status" value="1"/>
</dbReference>
<dbReference type="InterPro" id="IPR032818">
    <property type="entry name" value="DedA-like"/>
</dbReference>
<evidence type="ECO:0000256" key="7">
    <source>
        <dbReference type="RuleBase" id="RU367016"/>
    </source>
</evidence>
<evidence type="ECO:0000256" key="1">
    <source>
        <dbReference type="ARBA" id="ARBA00004651"/>
    </source>
</evidence>
<keyword evidence="5 7" id="KW-1133">Transmembrane helix</keyword>
<keyword evidence="6 7" id="KW-0472">Membrane</keyword>
<evidence type="ECO:0000313" key="10">
    <source>
        <dbReference type="Proteomes" id="UP001501676"/>
    </source>
</evidence>
<evidence type="ECO:0000256" key="4">
    <source>
        <dbReference type="ARBA" id="ARBA00022692"/>
    </source>
</evidence>
<feature type="transmembrane region" description="Helical" evidence="7">
    <location>
        <begin position="173"/>
        <end position="194"/>
    </location>
</feature>